<gene>
    <name evidence="2" type="ORF">UFOPK3164_00363</name>
    <name evidence="3" type="ORF">UFOPK3427_00094</name>
    <name evidence="4" type="ORF">UFOPK4112_01243</name>
</gene>
<dbReference type="PANTHER" id="PTHR33336:SF15">
    <property type="entry name" value="ABM DOMAIN-CONTAINING PROTEIN"/>
    <property type="match status" value="1"/>
</dbReference>
<evidence type="ECO:0000313" key="3">
    <source>
        <dbReference type="EMBL" id="CAB4859507.1"/>
    </source>
</evidence>
<dbReference type="PROSITE" id="PS51725">
    <property type="entry name" value="ABM"/>
    <property type="match status" value="1"/>
</dbReference>
<dbReference type="EMBL" id="CAFBLT010000001">
    <property type="protein sequence ID" value="CAB4859507.1"/>
    <property type="molecule type" value="Genomic_DNA"/>
</dbReference>
<sequence>MIVIRGSIPINPTMRDRAISAMSEMSIASEAEAGCVTYRFSFDIREPDTVLLFEEWESEAALAAHFSAPHMATFQSDLKDVVQGEPSVLRYEVSSKGPLH</sequence>
<accession>A0A6J6ZEJ4</accession>
<dbReference type="SUPFAM" id="SSF54909">
    <property type="entry name" value="Dimeric alpha+beta barrel"/>
    <property type="match status" value="1"/>
</dbReference>
<evidence type="ECO:0000313" key="2">
    <source>
        <dbReference type="EMBL" id="CAB4820221.1"/>
    </source>
</evidence>
<protein>
    <submittedName>
        <fullName evidence="2">Unannotated protein</fullName>
    </submittedName>
</protein>
<dbReference type="EMBL" id="CAFBPM010000012">
    <property type="protein sequence ID" value="CAB5026289.1"/>
    <property type="molecule type" value="Genomic_DNA"/>
</dbReference>
<feature type="domain" description="ABM" evidence="1">
    <location>
        <begin position="2"/>
        <end position="93"/>
    </location>
</feature>
<dbReference type="AlphaFoldDB" id="A0A6J6ZEJ4"/>
<evidence type="ECO:0000259" key="1">
    <source>
        <dbReference type="PROSITE" id="PS51725"/>
    </source>
</evidence>
<dbReference type="InterPro" id="IPR007138">
    <property type="entry name" value="ABM_dom"/>
</dbReference>
<dbReference type="PANTHER" id="PTHR33336">
    <property type="entry name" value="QUINOL MONOOXYGENASE YGIN-RELATED"/>
    <property type="match status" value="1"/>
</dbReference>
<organism evidence="2">
    <name type="scientific">freshwater metagenome</name>
    <dbReference type="NCBI Taxonomy" id="449393"/>
    <lineage>
        <taxon>unclassified sequences</taxon>
        <taxon>metagenomes</taxon>
        <taxon>ecological metagenomes</taxon>
    </lineage>
</organism>
<proteinExistence type="predicted"/>
<dbReference type="InterPro" id="IPR011008">
    <property type="entry name" value="Dimeric_a/b-barrel"/>
</dbReference>
<dbReference type="Gene3D" id="3.30.70.100">
    <property type="match status" value="1"/>
</dbReference>
<dbReference type="EMBL" id="CAFABE010000010">
    <property type="protein sequence ID" value="CAB4820221.1"/>
    <property type="molecule type" value="Genomic_DNA"/>
</dbReference>
<dbReference type="GO" id="GO:0003824">
    <property type="term" value="F:catalytic activity"/>
    <property type="evidence" value="ECO:0007669"/>
    <property type="project" value="TreeGrafter"/>
</dbReference>
<dbReference type="InterPro" id="IPR050744">
    <property type="entry name" value="AI-2_Isomerase_LsrG"/>
</dbReference>
<reference evidence="2" key="1">
    <citation type="submission" date="2020-05" db="EMBL/GenBank/DDBJ databases">
        <authorList>
            <person name="Chiriac C."/>
            <person name="Salcher M."/>
            <person name="Ghai R."/>
            <person name="Kavagutti S V."/>
        </authorList>
    </citation>
    <scope>NUCLEOTIDE SEQUENCE</scope>
</reference>
<dbReference type="Pfam" id="PF03992">
    <property type="entry name" value="ABM"/>
    <property type="match status" value="1"/>
</dbReference>
<evidence type="ECO:0000313" key="4">
    <source>
        <dbReference type="EMBL" id="CAB5026289.1"/>
    </source>
</evidence>
<name>A0A6J6ZEJ4_9ZZZZ</name>